<proteinExistence type="predicted"/>
<dbReference type="PANTHER" id="PTHR24161:SF85">
    <property type="entry name" value="PALMITOYLTRANSFERASE HIP14"/>
    <property type="match status" value="1"/>
</dbReference>
<feature type="repeat" description="ANK" evidence="4">
    <location>
        <begin position="509"/>
        <end position="541"/>
    </location>
</feature>
<evidence type="ECO:0000256" key="2">
    <source>
        <dbReference type="ARBA" id="ARBA00022737"/>
    </source>
</evidence>
<gene>
    <name evidence="5" type="ORF">H9Q72_004987</name>
</gene>
<dbReference type="PANTHER" id="PTHR24161">
    <property type="entry name" value="ANK_REP_REGION DOMAIN-CONTAINING PROTEIN-RELATED"/>
    <property type="match status" value="1"/>
</dbReference>
<feature type="repeat" description="ANK" evidence="4">
    <location>
        <begin position="311"/>
        <end position="343"/>
    </location>
</feature>
<feature type="repeat" description="ANK" evidence="4">
    <location>
        <begin position="443"/>
        <end position="475"/>
    </location>
</feature>
<protein>
    <recommendedName>
        <fullName evidence="1">protein S-acyltransferase</fullName>
        <ecNumber evidence="1">2.3.1.225</ecNumber>
    </recommendedName>
</protein>
<feature type="repeat" description="ANK" evidence="4">
    <location>
        <begin position="276"/>
        <end position="308"/>
    </location>
</feature>
<dbReference type="PROSITE" id="PS50088">
    <property type="entry name" value="ANK_REPEAT"/>
    <property type="match status" value="9"/>
</dbReference>
<feature type="repeat" description="ANK" evidence="4">
    <location>
        <begin position="410"/>
        <end position="442"/>
    </location>
</feature>
<dbReference type="Pfam" id="PF12796">
    <property type="entry name" value="Ank_2"/>
    <property type="match status" value="3"/>
</dbReference>
<dbReference type="PROSITE" id="PS50297">
    <property type="entry name" value="ANK_REP_REGION"/>
    <property type="match status" value="8"/>
</dbReference>
<dbReference type="Pfam" id="PF13637">
    <property type="entry name" value="Ank_4"/>
    <property type="match status" value="1"/>
</dbReference>
<organism evidence="5 6">
    <name type="scientific">Fusarium xylarioides</name>
    <dbReference type="NCBI Taxonomy" id="221167"/>
    <lineage>
        <taxon>Eukaryota</taxon>
        <taxon>Fungi</taxon>
        <taxon>Dikarya</taxon>
        <taxon>Ascomycota</taxon>
        <taxon>Pezizomycotina</taxon>
        <taxon>Sordariomycetes</taxon>
        <taxon>Hypocreomycetidae</taxon>
        <taxon>Hypocreales</taxon>
        <taxon>Nectriaceae</taxon>
        <taxon>Fusarium</taxon>
        <taxon>Fusarium fujikuroi species complex</taxon>
    </lineage>
</organism>
<dbReference type="EMBL" id="JADFTT010000136">
    <property type="protein sequence ID" value="KAG5766977.1"/>
    <property type="molecule type" value="Genomic_DNA"/>
</dbReference>
<feature type="repeat" description="ANK" evidence="4">
    <location>
        <begin position="542"/>
        <end position="574"/>
    </location>
</feature>
<evidence type="ECO:0000256" key="4">
    <source>
        <dbReference type="PROSITE-ProRule" id="PRU00023"/>
    </source>
</evidence>
<dbReference type="PRINTS" id="PR01415">
    <property type="entry name" value="ANKYRIN"/>
</dbReference>
<name>A0A9P7I149_9HYPO</name>
<keyword evidence="3 4" id="KW-0040">ANK repeat</keyword>
<evidence type="ECO:0000256" key="1">
    <source>
        <dbReference type="ARBA" id="ARBA00012210"/>
    </source>
</evidence>
<dbReference type="EC" id="2.3.1.225" evidence="1"/>
<evidence type="ECO:0000256" key="3">
    <source>
        <dbReference type="ARBA" id="ARBA00023043"/>
    </source>
</evidence>
<sequence length="579" mass="64281">MQEGSLRPRMTETQLHRAIRDTPTELTVFYDQCWSGIQRRLKSEQERIFCILRWVVFARQSLTVFEIAEAAGVDKFRLDLPKTVDDDYIDAEIKGLCWPFLEVKVQANEPSPGQRTVQIPHFSIKEYLLRILPTSDLIPASITPSSFREQFHHTLLAKACIHYMNLPEVWEEASDDLALPLGKSLRKYAATQWHEHVNLGQQDDLELADLCCEFLTPKNPTWDSWRTLIDSLEEEWRREKVETLPPSPLYYAVKLCLRGAAESMITETSVNEASSLGRTPLFVACENGLLPIVKILLNNGANVHVENLVEWGWTPLTIASCKGHVEVIKELIRHGANVDTKNGNEWTPLHTAAESDQPEAVKILLDKGAKISVQSDVNWTPLFAASRSGCTDVVKLLLERGADPNIQAQDGSTALNVASFEGHFEIVKALLESGANITLADDDGWTALNDASSKGHFEIVKALLENRADMTTANHGGDTPLFSASLRGHIDIVKILLVKGADITPADENGWTALHAASREGHIDIVELLLDNGADATAEDEDGKTPVQLASENEHFKVVELFLKRETDATVGHDSDVGL</sequence>
<dbReference type="OrthoDB" id="539213at2759"/>
<feature type="repeat" description="ANK" evidence="4">
    <location>
        <begin position="344"/>
        <end position="376"/>
    </location>
</feature>
<dbReference type="Pfam" id="PF00023">
    <property type="entry name" value="Ank"/>
    <property type="match status" value="1"/>
</dbReference>
<dbReference type="Gene3D" id="1.25.40.20">
    <property type="entry name" value="Ankyrin repeat-containing domain"/>
    <property type="match status" value="1"/>
</dbReference>
<keyword evidence="6" id="KW-1185">Reference proteome</keyword>
<reference evidence="5" key="1">
    <citation type="journal article" date="2020" name="bioRxiv">
        <title>Historical genomics reveals the evolutionary mechanisms behind multiple outbreaks of the host-specific coffee wilt pathogen Fusarium xylarioides.</title>
        <authorList>
            <person name="Peck D."/>
            <person name="Nowell R.W."/>
            <person name="Flood J."/>
            <person name="Ryan M.J."/>
            <person name="Barraclough T.G."/>
        </authorList>
    </citation>
    <scope>NUCLEOTIDE SEQUENCE</scope>
    <source>
        <strain evidence="5">IMI 127659i</strain>
    </source>
</reference>
<dbReference type="InterPro" id="IPR036770">
    <property type="entry name" value="Ankyrin_rpt-contain_sf"/>
</dbReference>
<dbReference type="AlphaFoldDB" id="A0A9P7I149"/>
<feature type="repeat" description="ANK" evidence="4">
    <location>
        <begin position="377"/>
        <end position="409"/>
    </location>
</feature>
<accession>A0A9P7I149</accession>
<reference evidence="5" key="2">
    <citation type="submission" date="2020-10" db="EMBL/GenBank/DDBJ databases">
        <authorList>
            <person name="Peck L.D."/>
            <person name="Nowell R.W."/>
            <person name="Flood J."/>
            <person name="Ryan M.J."/>
            <person name="Barraclough T.G."/>
        </authorList>
    </citation>
    <scope>NUCLEOTIDE SEQUENCE</scope>
    <source>
        <strain evidence="5">IMI 127659i</strain>
    </source>
</reference>
<dbReference type="SMART" id="SM00248">
    <property type="entry name" value="ANK"/>
    <property type="match status" value="9"/>
</dbReference>
<comment type="caution">
    <text evidence="5">The sequence shown here is derived from an EMBL/GenBank/DDBJ whole genome shotgun (WGS) entry which is preliminary data.</text>
</comment>
<feature type="repeat" description="ANK" evidence="4">
    <location>
        <begin position="476"/>
        <end position="508"/>
    </location>
</feature>
<keyword evidence="2" id="KW-0677">Repeat</keyword>
<dbReference type="InterPro" id="IPR002110">
    <property type="entry name" value="Ankyrin_rpt"/>
</dbReference>
<evidence type="ECO:0000313" key="5">
    <source>
        <dbReference type="EMBL" id="KAG5766977.1"/>
    </source>
</evidence>
<evidence type="ECO:0000313" key="6">
    <source>
        <dbReference type="Proteomes" id="UP000750502"/>
    </source>
</evidence>
<dbReference type="GO" id="GO:0019706">
    <property type="term" value="F:protein-cysteine S-palmitoyltransferase activity"/>
    <property type="evidence" value="ECO:0007669"/>
    <property type="project" value="UniProtKB-EC"/>
</dbReference>
<dbReference type="Proteomes" id="UP000750502">
    <property type="component" value="Unassembled WGS sequence"/>
</dbReference>
<dbReference type="SUPFAM" id="SSF48403">
    <property type="entry name" value="Ankyrin repeat"/>
    <property type="match status" value="1"/>
</dbReference>